<proteinExistence type="predicted"/>
<dbReference type="AlphaFoldDB" id="A0A401H6N9"/>
<dbReference type="OrthoDB" id="3059771at2759"/>
<keyword evidence="2" id="KW-1185">Reference proteome</keyword>
<reference evidence="1 2" key="1">
    <citation type="journal article" date="2018" name="Sci. Rep.">
        <title>Genome sequence of the cauliflower mushroom Sparassis crispa (Hanabiratake) and its association with beneficial usage.</title>
        <authorList>
            <person name="Kiyama R."/>
            <person name="Furutani Y."/>
            <person name="Kawaguchi K."/>
            <person name="Nakanishi T."/>
        </authorList>
    </citation>
    <scope>NUCLEOTIDE SEQUENCE [LARGE SCALE GENOMIC DNA]</scope>
</reference>
<organism evidence="1 2">
    <name type="scientific">Sparassis crispa</name>
    <dbReference type="NCBI Taxonomy" id="139825"/>
    <lineage>
        <taxon>Eukaryota</taxon>
        <taxon>Fungi</taxon>
        <taxon>Dikarya</taxon>
        <taxon>Basidiomycota</taxon>
        <taxon>Agaricomycotina</taxon>
        <taxon>Agaricomycetes</taxon>
        <taxon>Polyporales</taxon>
        <taxon>Sparassidaceae</taxon>
        <taxon>Sparassis</taxon>
    </lineage>
</organism>
<dbReference type="InParanoid" id="A0A401H6N9"/>
<accession>A0A401H6N9</accession>
<name>A0A401H6N9_9APHY</name>
<comment type="caution">
    <text evidence="1">The sequence shown here is derived from an EMBL/GenBank/DDBJ whole genome shotgun (WGS) entry which is preliminary data.</text>
</comment>
<dbReference type="EMBL" id="BFAD01000018">
    <property type="protein sequence ID" value="GBE90043.1"/>
    <property type="molecule type" value="Genomic_DNA"/>
</dbReference>
<evidence type="ECO:0000313" key="2">
    <source>
        <dbReference type="Proteomes" id="UP000287166"/>
    </source>
</evidence>
<dbReference type="RefSeq" id="XP_027620956.1">
    <property type="nucleotide sequence ID" value="XM_027765155.1"/>
</dbReference>
<sequence>MLSIRMSLHCGMNPSTLATMDHAGIVHETLLLQIVSLCSDLLNPLYDTQTSETKRNKSDHPQTIALSAKAGLAAANRDATYPRFSVQLRPKEICKVFWELDHRAFSPWECSLIIKDAKPTSSTYKVCPIRTLNLDFYSISQGRSLPRCQIWFIGRMAPCIIVGQDYEMKPEEGIVVSPSVYIPPDLMCGEDAAGGMWLLQFWVPIPMGLFIKCPCRKFRVKARLQLETCEGPESEAEAICESTVDVVMEHLQLAKLISHVET</sequence>
<dbReference type="GeneID" id="38786960"/>
<dbReference type="Proteomes" id="UP000287166">
    <property type="component" value="Unassembled WGS sequence"/>
</dbReference>
<evidence type="ECO:0000313" key="1">
    <source>
        <dbReference type="EMBL" id="GBE90043.1"/>
    </source>
</evidence>
<gene>
    <name evidence="1" type="ORF">SCP_1800650</name>
</gene>
<protein>
    <submittedName>
        <fullName evidence="1">Uncharacterized protein</fullName>
    </submittedName>
</protein>